<sequence>MEQQPYTQQAFYQDSSCQSSQYQEQPRVFYLQPTSSVQYPFSDASNPSQSQAQMFTYTLGPQQQMLLSPLPFVDSGMMDIQSVFSSSSHGLDSCFTPPDSADLSMIGNNGMFPMSAPPMTISPSSLQQISSEIHPSPTASASEISLYVNPQYQQEMDLSMVKKRRLSEGIEEYGLASALTMPKPSDDGQNAHGVTVKRMRKGKNEDSTLVGYVKSTANCSDATTSSKRSEGSTSDGGSNLSLPLRRHLAGGKKKNPPPGGFKPWNTSPASSHLPSGSECINPVTGEVSLPNLENLTKEEIRKVKNRASAQRSRTRKSEQTYELRMENAKLLERMEIVKQALKEARPDLCESLALDKPEPCLLSYDNGPAGRCEGMLNEDEERAHMQMLVQGLRTQLDSERNQRVAAEQKVSRLQRELDRRSPSLVDLSASSTVTTTPSGCPISPKLTLDQVAERENAVLVRMASDLDDADMDDETLCSIPTSPTFRKAASVGKSAQSVTLTESGRQVAVNGLAVVKREELEAELTKPLSMQEEKAALMFVMLVAMALFALPAASRSSQQTESCRTASLDNTSTVEQSGILHSVQQSILPGGSSNQNVTVTLLKPLTATEDLSESYASAQSLQEATSENELNHAFQNWLGQSVVGAQKDGSAAPRGWVVVKAHSADARSIDSLTGSDLRRPSDFESLETRPNAFSIMPEHDSIAGGGIATDCAFPALFASESAPWHKGPSPTLGPLIVEDPFADVDCTSDLMDLNHHIRASSAFDDQTSSFISSRRTSIHSHWNSDNMSMSRSASTSALPLTSALPSLEKSTAIKFAKLDVDIEIQTSVVFKTAHCTLDNSSLLDRTGARRLLVSGASYPQ</sequence>
<gene>
    <name evidence="1" type="ORF">QFC24_004865</name>
</gene>
<accession>A0ACC2XC35</accession>
<protein>
    <submittedName>
        <fullName evidence="1">Uncharacterized protein</fullName>
    </submittedName>
</protein>
<reference evidence="1" key="1">
    <citation type="submission" date="2023-04" db="EMBL/GenBank/DDBJ databases">
        <title>Draft Genome sequencing of Naganishia species isolated from polar environments using Oxford Nanopore Technology.</title>
        <authorList>
            <person name="Leo P."/>
            <person name="Venkateswaran K."/>
        </authorList>
    </citation>
    <scope>NUCLEOTIDE SEQUENCE</scope>
    <source>
        <strain evidence="1">DBVPG 5303</strain>
    </source>
</reference>
<dbReference type="Proteomes" id="UP001234202">
    <property type="component" value="Unassembled WGS sequence"/>
</dbReference>
<comment type="caution">
    <text evidence="1">The sequence shown here is derived from an EMBL/GenBank/DDBJ whole genome shotgun (WGS) entry which is preliminary data.</text>
</comment>
<name>A0ACC2XC35_9TREE</name>
<keyword evidence="2" id="KW-1185">Reference proteome</keyword>
<dbReference type="EMBL" id="JASBWV010000018">
    <property type="protein sequence ID" value="KAJ9121191.1"/>
    <property type="molecule type" value="Genomic_DNA"/>
</dbReference>
<evidence type="ECO:0000313" key="2">
    <source>
        <dbReference type="Proteomes" id="UP001234202"/>
    </source>
</evidence>
<organism evidence="1 2">
    <name type="scientific">Naganishia onofrii</name>
    <dbReference type="NCBI Taxonomy" id="1851511"/>
    <lineage>
        <taxon>Eukaryota</taxon>
        <taxon>Fungi</taxon>
        <taxon>Dikarya</taxon>
        <taxon>Basidiomycota</taxon>
        <taxon>Agaricomycotina</taxon>
        <taxon>Tremellomycetes</taxon>
        <taxon>Filobasidiales</taxon>
        <taxon>Filobasidiaceae</taxon>
        <taxon>Naganishia</taxon>
    </lineage>
</organism>
<evidence type="ECO:0000313" key="1">
    <source>
        <dbReference type="EMBL" id="KAJ9121191.1"/>
    </source>
</evidence>
<proteinExistence type="predicted"/>